<dbReference type="PANTHER" id="PTHR30427:SF1">
    <property type="entry name" value="TRANSCRIPTIONAL ACTIVATOR PROTEIN LYSR"/>
    <property type="match status" value="1"/>
</dbReference>
<evidence type="ECO:0000259" key="2">
    <source>
        <dbReference type="PROSITE" id="PS50931"/>
    </source>
</evidence>
<feature type="non-terminal residue" evidence="3">
    <location>
        <position position="133"/>
    </location>
</feature>
<dbReference type="SUPFAM" id="SSF46785">
    <property type="entry name" value="Winged helix' DNA-binding domain"/>
    <property type="match status" value="1"/>
</dbReference>
<dbReference type="GO" id="GO:0010628">
    <property type="term" value="P:positive regulation of gene expression"/>
    <property type="evidence" value="ECO:0007669"/>
    <property type="project" value="TreeGrafter"/>
</dbReference>
<dbReference type="PROSITE" id="PS50931">
    <property type="entry name" value="HTH_LYSR"/>
    <property type="match status" value="1"/>
</dbReference>
<evidence type="ECO:0000256" key="1">
    <source>
        <dbReference type="SAM" id="Coils"/>
    </source>
</evidence>
<dbReference type="InterPro" id="IPR000847">
    <property type="entry name" value="LysR_HTH_N"/>
</dbReference>
<dbReference type="PANTHER" id="PTHR30427">
    <property type="entry name" value="TRANSCRIPTIONAL ACTIVATOR PROTEIN LYSR"/>
    <property type="match status" value="1"/>
</dbReference>
<keyword evidence="1" id="KW-0175">Coiled coil</keyword>
<comment type="caution">
    <text evidence="3">The sequence shown here is derived from an EMBL/GenBank/DDBJ whole genome shotgun (WGS) entry which is preliminary data.</text>
</comment>
<reference evidence="3 4" key="1">
    <citation type="submission" date="2017-08" db="EMBL/GenBank/DDBJ databases">
        <title>Infants hospitalized years apart are colonized by the same room-sourced microbial strains.</title>
        <authorList>
            <person name="Brooks B."/>
            <person name="Olm M.R."/>
            <person name="Firek B.A."/>
            <person name="Baker R."/>
            <person name="Thomas B.C."/>
            <person name="Morowitz M.J."/>
            <person name="Banfield J.F."/>
        </authorList>
    </citation>
    <scope>NUCLEOTIDE SEQUENCE [LARGE SCALE GENOMIC DNA]</scope>
    <source>
        <strain evidence="3">S2_005_003_R2_41</strain>
    </source>
</reference>
<dbReference type="GO" id="GO:0043565">
    <property type="term" value="F:sequence-specific DNA binding"/>
    <property type="evidence" value="ECO:0007669"/>
    <property type="project" value="TreeGrafter"/>
</dbReference>
<dbReference type="SUPFAM" id="SSF53850">
    <property type="entry name" value="Periplasmic binding protein-like II"/>
    <property type="match status" value="1"/>
</dbReference>
<dbReference type="InterPro" id="IPR036390">
    <property type="entry name" value="WH_DNA-bd_sf"/>
</dbReference>
<dbReference type="Gene3D" id="3.40.190.10">
    <property type="entry name" value="Periplasmic binding protein-like II"/>
    <property type="match status" value="1"/>
</dbReference>
<dbReference type="GO" id="GO:0009089">
    <property type="term" value="P:lysine biosynthetic process via diaminopimelate"/>
    <property type="evidence" value="ECO:0007669"/>
    <property type="project" value="TreeGrafter"/>
</dbReference>
<accession>A0A2W5QAS8</accession>
<protein>
    <submittedName>
        <fullName evidence="3">LysR family transcriptional regulator</fullName>
    </submittedName>
</protein>
<dbReference type="Gene3D" id="1.10.10.10">
    <property type="entry name" value="Winged helix-like DNA-binding domain superfamily/Winged helix DNA-binding domain"/>
    <property type="match status" value="1"/>
</dbReference>
<dbReference type="Pfam" id="PF00126">
    <property type="entry name" value="HTH_1"/>
    <property type="match status" value="1"/>
</dbReference>
<proteinExistence type="predicted"/>
<gene>
    <name evidence="3" type="ORF">DI563_14165</name>
</gene>
<feature type="coiled-coil region" evidence="1">
    <location>
        <begin position="68"/>
        <end position="98"/>
    </location>
</feature>
<dbReference type="AlphaFoldDB" id="A0A2W5QAS8"/>
<dbReference type="EMBL" id="QFPP01000171">
    <property type="protein sequence ID" value="PZQ73689.1"/>
    <property type="molecule type" value="Genomic_DNA"/>
</dbReference>
<evidence type="ECO:0000313" key="3">
    <source>
        <dbReference type="EMBL" id="PZQ73689.1"/>
    </source>
</evidence>
<name>A0A2W5QAS8_VARPD</name>
<sequence>MRLRHIEVFNAVMLTGSVSAAARLINVTQPAVSRTLQHAELQLGFALFRRAKGRLTPTAEAQALYPHIERLFAQLDEVQRLAANLRQADDAAQELRILALMALTHEVLPRALVAFRRKHPKVTIHVEALHTPQ</sequence>
<organism evidence="3 4">
    <name type="scientific">Variovorax paradoxus</name>
    <dbReference type="NCBI Taxonomy" id="34073"/>
    <lineage>
        <taxon>Bacteria</taxon>
        <taxon>Pseudomonadati</taxon>
        <taxon>Pseudomonadota</taxon>
        <taxon>Betaproteobacteria</taxon>
        <taxon>Burkholderiales</taxon>
        <taxon>Comamonadaceae</taxon>
        <taxon>Variovorax</taxon>
    </lineage>
</organism>
<evidence type="ECO:0000313" key="4">
    <source>
        <dbReference type="Proteomes" id="UP000249135"/>
    </source>
</evidence>
<dbReference type="Proteomes" id="UP000249135">
    <property type="component" value="Unassembled WGS sequence"/>
</dbReference>
<dbReference type="GO" id="GO:0003700">
    <property type="term" value="F:DNA-binding transcription factor activity"/>
    <property type="evidence" value="ECO:0007669"/>
    <property type="project" value="InterPro"/>
</dbReference>
<feature type="domain" description="HTH lysR-type" evidence="2">
    <location>
        <begin position="1"/>
        <end position="58"/>
    </location>
</feature>
<dbReference type="InterPro" id="IPR036388">
    <property type="entry name" value="WH-like_DNA-bd_sf"/>
</dbReference>
<dbReference type="PRINTS" id="PR00039">
    <property type="entry name" value="HTHLYSR"/>
</dbReference>